<dbReference type="AlphaFoldDB" id="A0A934M7I7"/>
<feature type="region of interest" description="Disordered" evidence="1">
    <location>
        <begin position="29"/>
        <end position="88"/>
    </location>
</feature>
<feature type="chain" id="PRO_5037719225" description="Beta-N-acetylglucosaminidase" evidence="2">
    <location>
        <begin position="27"/>
        <end position="264"/>
    </location>
</feature>
<dbReference type="RefSeq" id="WP_198738658.1">
    <property type="nucleotide sequence ID" value="NZ_JAEIOS010000012.1"/>
</dbReference>
<evidence type="ECO:0000256" key="1">
    <source>
        <dbReference type="SAM" id="MobiDB-lite"/>
    </source>
</evidence>
<feature type="compositionally biased region" description="Low complexity" evidence="1">
    <location>
        <begin position="37"/>
        <end position="78"/>
    </location>
</feature>
<proteinExistence type="predicted"/>
<reference evidence="3" key="1">
    <citation type="submission" date="2020-12" db="EMBL/GenBank/DDBJ databases">
        <title>Genome public.</title>
        <authorList>
            <person name="Sun Q."/>
        </authorList>
    </citation>
    <scope>NUCLEOTIDE SEQUENCE</scope>
    <source>
        <strain evidence="3">CCM 8863</strain>
    </source>
</reference>
<evidence type="ECO:0000256" key="2">
    <source>
        <dbReference type="SAM" id="SignalP"/>
    </source>
</evidence>
<evidence type="ECO:0000313" key="3">
    <source>
        <dbReference type="EMBL" id="MBI8989629.1"/>
    </source>
</evidence>
<feature type="region of interest" description="Disordered" evidence="1">
    <location>
        <begin position="204"/>
        <end position="264"/>
    </location>
</feature>
<evidence type="ECO:0008006" key="5">
    <source>
        <dbReference type="Google" id="ProtNLM"/>
    </source>
</evidence>
<keyword evidence="2" id="KW-0732">Signal</keyword>
<comment type="caution">
    <text evidence="3">The sequence shown here is derived from an EMBL/GenBank/DDBJ whole genome shotgun (WGS) entry which is preliminary data.</text>
</comment>
<organism evidence="3 4">
    <name type="scientific">Corynebacterium meridianum</name>
    <dbReference type="NCBI Taxonomy" id="2765363"/>
    <lineage>
        <taxon>Bacteria</taxon>
        <taxon>Bacillati</taxon>
        <taxon>Actinomycetota</taxon>
        <taxon>Actinomycetes</taxon>
        <taxon>Mycobacteriales</taxon>
        <taxon>Corynebacteriaceae</taxon>
        <taxon>Corynebacterium</taxon>
    </lineage>
</organism>
<protein>
    <recommendedName>
        <fullName evidence="5">Beta-N-acetylglucosaminidase</fullName>
    </recommendedName>
</protein>
<name>A0A934M7I7_9CORY</name>
<evidence type="ECO:0000313" key="4">
    <source>
        <dbReference type="Proteomes" id="UP000645966"/>
    </source>
</evidence>
<feature type="compositionally biased region" description="Low complexity" evidence="1">
    <location>
        <begin position="245"/>
        <end position="257"/>
    </location>
</feature>
<dbReference type="Proteomes" id="UP000645966">
    <property type="component" value="Unassembled WGS sequence"/>
</dbReference>
<sequence>MSDIPSSSSSRRLRFAAALTATVLLAACGGGDGDVGGQDPEAEGTTEATSTTSATSTTGTARDSGSSSSTTAPQTTADTADRSPRLPRSVQDAYERFGTLAPRSLFEKFDSCMPNGVADSSACSGEEVGQFQFFANEAKAASTTQLLTELRSARIVQDDGDVIVGWSNVGTVAIITVVDNANGVVLQQMISTDEQDPRERIMELGLARRTPTTPQRTATGSSRSSTTAPPGNPTTPTSGAGGTGATDPSTSSASSTRSTDRSKN</sequence>
<dbReference type="EMBL" id="JAEIOS010000012">
    <property type="protein sequence ID" value="MBI8989629.1"/>
    <property type="molecule type" value="Genomic_DNA"/>
</dbReference>
<accession>A0A934M7I7</accession>
<feature type="compositionally biased region" description="Low complexity" evidence="1">
    <location>
        <begin position="207"/>
        <end position="238"/>
    </location>
</feature>
<feature type="signal peptide" evidence="2">
    <location>
        <begin position="1"/>
        <end position="26"/>
    </location>
</feature>
<keyword evidence="4" id="KW-1185">Reference proteome</keyword>
<gene>
    <name evidence="3" type="ORF">JDV75_07605</name>
</gene>